<evidence type="ECO:0000259" key="11">
    <source>
        <dbReference type="Pfam" id="PF26410"/>
    </source>
</evidence>
<evidence type="ECO:0000256" key="10">
    <source>
        <dbReference type="SAM" id="SignalP"/>
    </source>
</evidence>
<comment type="subcellular location">
    <subcellularLocation>
        <location evidence="2">Secreted</location>
    </subcellularLocation>
</comment>
<dbReference type="PANTHER" id="PTHR31451:SF39">
    <property type="entry name" value="MANNAN ENDO-1,4-BETA-MANNOSIDASE 1"/>
    <property type="match status" value="1"/>
</dbReference>
<dbReference type="SUPFAM" id="SSF51445">
    <property type="entry name" value="(Trans)glycosidases"/>
    <property type="match status" value="1"/>
</dbReference>
<dbReference type="Gene3D" id="2.40.10.500">
    <property type="match status" value="1"/>
</dbReference>
<dbReference type="Pfam" id="PF26410">
    <property type="entry name" value="GH5_mannosidase"/>
    <property type="match status" value="1"/>
</dbReference>
<evidence type="ECO:0000256" key="9">
    <source>
        <dbReference type="ARBA" id="ARBA00023295"/>
    </source>
</evidence>
<dbReference type="Pfam" id="PF01436">
    <property type="entry name" value="NHL"/>
    <property type="match status" value="1"/>
</dbReference>
<keyword evidence="6 10" id="KW-0732">Signal</keyword>
<evidence type="ECO:0000256" key="5">
    <source>
        <dbReference type="ARBA" id="ARBA00022525"/>
    </source>
</evidence>
<organism evidence="12 13">
    <name type="scientific">Chloropicon roscoffensis</name>
    <dbReference type="NCBI Taxonomy" id="1461544"/>
    <lineage>
        <taxon>Eukaryota</taxon>
        <taxon>Viridiplantae</taxon>
        <taxon>Chlorophyta</taxon>
        <taxon>Chloropicophyceae</taxon>
        <taxon>Chloropicales</taxon>
        <taxon>Chloropicaceae</taxon>
        <taxon>Chloropicon</taxon>
    </lineage>
</organism>
<evidence type="ECO:0000256" key="4">
    <source>
        <dbReference type="ARBA" id="ARBA00012706"/>
    </source>
</evidence>
<gene>
    <name evidence="12" type="ORF">HKI87_08g52870</name>
</gene>
<evidence type="ECO:0000313" key="12">
    <source>
        <dbReference type="EMBL" id="WZN63736.1"/>
    </source>
</evidence>
<proteinExistence type="inferred from homology"/>
<keyword evidence="9" id="KW-0326">Glycosidase</keyword>
<sequence>MTRSAYGRNPRWGLVACAIALAACLAACPGALAEIKEGDAFVEVKGTDFELDGKKFVFQGFNAYQLMEAAGDWGPVGKLMVRDIMRQAKENGLSVVRTFGFAGRLKKNALMTAPGEYNEKMLAALDEVLDQASKHDIRVVLVLENYWNTAVDKDPTHANGIEKYIRWEAAKSGKNLTTDDFWTNKNLREMYKDHVEFMLTRKNSVNGRVYKDDPTLFSVNLLNEPRCEECGKDLQKWIDEMSNFVRKIAPKVMRTVGEDGFYDAEFSDDEHLKANPGEWANTQGQDFVANHKGKDISYAAIHIWPDDWNHREVRFQHDWILQHVKDAELKLKKPFVIEEFGKTRDPGEPFDRRNRFLETAFLDAENNVLRGGAVAGTSWWNWYGRGDGRGDGYAIYSEDESTFAVINEFSGRLKKAAKNKDSKAKAFTQKEFDNLYGLLSSEGTVKTIAGAGGEPGFADGDAKRSKFNEPHGLALSADGKHLFVADKENHCIRMVNTETGRTSTVAGKEGEAGLVDGSVNEALFNMPVAVAAPGSGRFLLVADSGNNAVRRIDLDTGKVATFLEKETPYGWIGNPQGIACDETCEKVVLVDSGNSRVLDISRGKVKIVAGPEDKGWEKKGFQDGPASNASFSFPLNGAMSRDGSIAYIASNDNTAIRSVNLKTGEVSTLAGDGKDGKRDSNNIFKEPARFRWPMGVALTPNNEYLLVADQYNHRIRVVDTETGEVRTVAGWVQGFQDGGVIARDTGDADDFAAAMFNTPRGVAVHSGGDHLVVYVADSANHAIRKVQVSLKDKIGKSSKDACGKTGCIDDRNIVVRSKGN</sequence>
<dbReference type="SUPFAM" id="SSF101898">
    <property type="entry name" value="NHL repeat"/>
    <property type="match status" value="1"/>
</dbReference>
<dbReference type="InterPro" id="IPR045053">
    <property type="entry name" value="MAN-like"/>
</dbReference>
<dbReference type="AlphaFoldDB" id="A0AAX4PD57"/>
<evidence type="ECO:0000256" key="6">
    <source>
        <dbReference type="ARBA" id="ARBA00022729"/>
    </source>
</evidence>
<dbReference type="InterPro" id="IPR001258">
    <property type="entry name" value="NHL_repeat"/>
</dbReference>
<reference evidence="12 13" key="1">
    <citation type="submission" date="2024-03" db="EMBL/GenBank/DDBJ databases">
        <title>Complete genome sequence of the green alga Chloropicon roscoffensis RCC1871.</title>
        <authorList>
            <person name="Lemieux C."/>
            <person name="Pombert J.-F."/>
            <person name="Otis C."/>
            <person name="Turmel M."/>
        </authorList>
    </citation>
    <scope>NUCLEOTIDE SEQUENCE [LARGE SCALE GENOMIC DNA]</scope>
    <source>
        <strain evidence="12 13">RCC1871</strain>
    </source>
</reference>
<evidence type="ECO:0000256" key="2">
    <source>
        <dbReference type="ARBA" id="ARBA00004613"/>
    </source>
</evidence>
<protein>
    <recommendedName>
        <fullName evidence="4">mannan endo-1,4-beta-mannosidase</fullName>
        <ecNumber evidence="4">3.2.1.78</ecNumber>
    </recommendedName>
</protein>
<feature type="signal peptide" evidence="10">
    <location>
        <begin position="1"/>
        <end position="33"/>
    </location>
</feature>
<dbReference type="PROSITE" id="PS51257">
    <property type="entry name" value="PROKAR_LIPOPROTEIN"/>
    <property type="match status" value="1"/>
</dbReference>
<name>A0AAX4PD57_9CHLO</name>
<evidence type="ECO:0000256" key="1">
    <source>
        <dbReference type="ARBA" id="ARBA00001678"/>
    </source>
</evidence>
<evidence type="ECO:0000256" key="7">
    <source>
        <dbReference type="ARBA" id="ARBA00022737"/>
    </source>
</evidence>
<dbReference type="InterPro" id="IPR017853">
    <property type="entry name" value="GH"/>
</dbReference>
<comment type="catalytic activity">
    <reaction evidence="1">
        <text>Random hydrolysis of (1-&gt;4)-beta-D-mannosidic linkages in mannans, galactomannans and glucomannans.</text>
        <dbReference type="EC" id="3.2.1.78"/>
    </reaction>
</comment>
<evidence type="ECO:0000256" key="8">
    <source>
        <dbReference type="ARBA" id="ARBA00022801"/>
    </source>
</evidence>
<dbReference type="InterPro" id="IPR011042">
    <property type="entry name" value="6-blade_b-propeller_TolB-like"/>
</dbReference>
<keyword evidence="7" id="KW-0677">Repeat</keyword>
<dbReference type="PANTHER" id="PTHR31451">
    <property type="match status" value="1"/>
</dbReference>
<dbReference type="Gene3D" id="2.120.10.30">
    <property type="entry name" value="TolB, C-terminal domain"/>
    <property type="match status" value="3"/>
</dbReference>
<dbReference type="InterPro" id="IPR001547">
    <property type="entry name" value="Glyco_hydro_5"/>
</dbReference>
<dbReference type="GO" id="GO:0005576">
    <property type="term" value="C:extracellular region"/>
    <property type="evidence" value="ECO:0007669"/>
    <property type="project" value="UniProtKB-SubCell"/>
</dbReference>
<accession>A0AAX4PD57</accession>
<dbReference type="Proteomes" id="UP001472866">
    <property type="component" value="Chromosome 08"/>
</dbReference>
<dbReference type="GO" id="GO:0016985">
    <property type="term" value="F:mannan endo-1,4-beta-mannosidase activity"/>
    <property type="evidence" value="ECO:0007669"/>
    <property type="project" value="UniProtKB-EC"/>
</dbReference>
<keyword evidence="13" id="KW-1185">Reference proteome</keyword>
<feature type="domain" description="Glycoside hydrolase family 5" evidence="11">
    <location>
        <begin position="40"/>
        <end position="386"/>
    </location>
</feature>
<dbReference type="EC" id="3.2.1.78" evidence="4"/>
<dbReference type="GO" id="GO:0000272">
    <property type="term" value="P:polysaccharide catabolic process"/>
    <property type="evidence" value="ECO:0007669"/>
    <property type="project" value="InterPro"/>
</dbReference>
<keyword evidence="8" id="KW-0378">Hydrolase</keyword>
<comment type="similarity">
    <text evidence="3">Belongs to the glycosyl hydrolase 5 (cellulase A) family.</text>
</comment>
<dbReference type="Gene3D" id="3.20.20.80">
    <property type="entry name" value="Glycosidases"/>
    <property type="match status" value="1"/>
</dbReference>
<dbReference type="EMBL" id="CP151508">
    <property type="protein sequence ID" value="WZN63736.1"/>
    <property type="molecule type" value="Genomic_DNA"/>
</dbReference>
<evidence type="ECO:0000256" key="3">
    <source>
        <dbReference type="ARBA" id="ARBA00005641"/>
    </source>
</evidence>
<feature type="chain" id="PRO_5043825344" description="mannan endo-1,4-beta-mannosidase" evidence="10">
    <location>
        <begin position="34"/>
        <end position="820"/>
    </location>
</feature>
<evidence type="ECO:0000313" key="13">
    <source>
        <dbReference type="Proteomes" id="UP001472866"/>
    </source>
</evidence>
<keyword evidence="5" id="KW-0964">Secreted</keyword>